<evidence type="ECO:0000259" key="1">
    <source>
        <dbReference type="Pfam" id="PF00646"/>
    </source>
</evidence>
<dbReference type="InterPro" id="IPR001810">
    <property type="entry name" value="F-box_dom"/>
</dbReference>
<dbReference type="PANTHER" id="PTHR31672:SF13">
    <property type="entry name" value="F-BOX PROTEIN CPR30-LIKE"/>
    <property type="match status" value="1"/>
</dbReference>
<proteinExistence type="predicted"/>
<dbReference type="InterPro" id="IPR006527">
    <property type="entry name" value="F-box-assoc_dom_typ1"/>
</dbReference>
<gene>
    <name evidence="3" type="ORF">Salat_2517100</name>
</gene>
<dbReference type="Proteomes" id="UP001293254">
    <property type="component" value="Unassembled WGS sequence"/>
</dbReference>
<dbReference type="InterPro" id="IPR036047">
    <property type="entry name" value="F-box-like_dom_sf"/>
</dbReference>
<keyword evidence="4" id="KW-1185">Reference proteome</keyword>
<sequence>MELGDLPQEILIDIFLLLPLKSIGKCRCLAKSYRQQLSTPNFIKSHLSRNTHQENLLLVTPFDTIYSIIPTIKDDTIWKKLPGLDLCNWTEVVGSCDGLILMVLEEFEKFLVNPITLQMVKVPKSPLALKRKKSFRMHGFGYDSSSDDYKVVTLSYYDTDNEHRSNDTFVDVYSVKRGVWKRVERSPYDHSVLQLSPWDYFNRELSQQAMFSKTLSPGAFVNGAIHWLARSRKPGSPSVIAAFNLTEEVFDEIPVPGGVDVQMFVFNKLVVLGGCLCMTHTRENGSIDVWTMKEYGLKESWAKFNIHAANDVWDIFKPLYLIRDEEVVLVTEVETLVVYNRREGTLRDMVVGEGRVVDDGCTFVGSLVSPAHIAPESKTRSLVEVESKTPSLVKVKTEKV</sequence>
<organism evidence="3 4">
    <name type="scientific">Sesamum alatum</name>
    <dbReference type="NCBI Taxonomy" id="300844"/>
    <lineage>
        <taxon>Eukaryota</taxon>
        <taxon>Viridiplantae</taxon>
        <taxon>Streptophyta</taxon>
        <taxon>Embryophyta</taxon>
        <taxon>Tracheophyta</taxon>
        <taxon>Spermatophyta</taxon>
        <taxon>Magnoliopsida</taxon>
        <taxon>eudicotyledons</taxon>
        <taxon>Gunneridae</taxon>
        <taxon>Pentapetalae</taxon>
        <taxon>asterids</taxon>
        <taxon>lamiids</taxon>
        <taxon>Lamiales</taxon>
        <taxon>Pedaliaceae</taxon>
        <taxon>Sesamum</taxon>
    </lineage>
</organism>
<dbReference type="InterPro" id="IPR017451">
    <property type="entry name" value="F-box-assoc_interact_dom"/>
</dbReference>
<reference evidence="3" key="1">
    <citation type="submission" date="2020-06" db="EMBL/GenBank/DDBJ databases">
        <authorList>
            <person name="Li T."/>
            <person name="Hu X."/>
            <person name="Zhang T."/>
            <person name="Song X."/>
            <person name="Zhang H."/>
            <person name="Dai N."/>
            <person name="Sheng W."/>
            <person name="Hou X."/>
            <person name="Wei L."/>
        </authorList>
    </citation>
    <scope>NUCLEOTIDE SEQUENCE</scope>
    <source>
        <strain evidence="3">3651</strain>
        <tissue evidence="3">Leaf</tissue>
    </source>
</reference>
<evidence type="ECO:0000313" key="4">
    <source>
        <dbReference type="Proteomes" id="UP001293254"/>
    </source>
</evidence>
<dbReference type="NCBIfam" id="TIGR01640">
    <property type="entry name" value="F_box_assoc_1"/>
    <property type="match status" value="1"/>
</dbReference>
<dbReference type="AlphaFoldDB" id="A0AAE2CCD1"/>
<accession>A0AAE2CCD1</accession>
<dbReference type="EMBL" id="JACGWO010000010">
    <property type="protein sequence ID" value="KAK4416916.1"/>
    <property type="molecule type" value="Genomic_DNA"/>
</dbReference>
<feature type="domain" description="F-box" evidence="1">
    <location>
        <begin position="5"/>
        <end position="43"/>
    </location>
</feature>
<dbReference type="InterPro" id="IPR050796">
    <property type="entry name" value="SCF_F-box_component"/>
</dbReference>
<dbReference type="Pfam" id="PF07734">
    <property type="entry name" value="FBA_1"/>
    <property type="match status" value="1"/>
</dbReference>
<reference evidence="3" key="2">
    <citation type="journal article" date="2024" name="Plant">
        <title>Genomic evolution and insights into agronomic trait innovations of Sesamum species.</title>
        <authorList>
            <person name="Miao H."/>
            <person name="Wang L."/>
            <person name="Qu L."/>
            <person name="Liu H."/>
            <person name="Sun Y."/>
            <person name="Le M."/>
            <person name="Wang Q."/>
            <person name="Wei S."/>
            <person name="Zheng Y."/>
            <person name="Lin W."/>
            <person name="Duan Y."/>
            <person name="Cao H."/>
            <person name="Xiong S."/>
            <person name="Wang X."/>
            <person name="Wei L."/>
            <person name="Li C."/>
            <person name="Ma Q."/>
            <person name="Ju M."/>
            <person name="Zhao R."/>
            <person name="Li G."/>
            <person name="Mu C."/>
            <person name="Tian Q."/>
            <person name="Mei H."/>
            <person name="Zhang T."/>
            <person name="Gao T."/>
            <person name="Zhang H."/>
        </authorList>
    </citation>
    <scope>NUCLEOTIDE SEQUENCE</scope>
    <source>
        <strain evidence="3">3651</strain>
    </source>
</reference>
<evidence type="ECO:0000313" key="3">
    <source>
        <dbReference type="EMBL" id="KAK4416916.1"/>
    </source>
</evidence>
<protein>
    <submittedName>
        <fullName evidence="3">F-box protein CPR1</fullName>
    </submittedName>
</protein>
<feature type="domain" description="F-box associated beta-propeller type 1" evidence="2">
    <location>
        <begin position="70"/>
        <end position="369"/>
    </location>
</feature>
<comment type="caution">
    <text evidence="3">The sequence shown here is derived from an EMBL/GenBank/DDBJ whole genome shotgun (WGS) entry which is preliminary data.</text>
</comment>
<dbReference type="Pfam" id="PF00646">
    <property type="entry name" value="F-box"/>
    <property type="match status" value="1"/>
</dbReference>
<evidence type="ECO:0000259" key="2">
    <source>
        <dbReference type="Pfam" id="PF07734"/>
    </source>
</evidence>
<dbReference type="SUPFAM" id="SSF81383">
    <property type="entry name" value="F-box domain"/>
    <property type="match status" value="1"/>
</dbReference>
<name>A0AAE2CCD1_9LAMI</name>
<dbReference type="PANTHER" id="PTHR31672">
    <property type="entry name" value="BNACNNG10540D PROTEIN"/>
    <property type="match status" value="1"/>
</dbReference>